<evidence type="ECO:0000256" key="5">
    <source>
        <dbReference type="PIRSR" id="PIRSR009393-1"/>
    </source>
</evidence>
<comment type="caution">
    <text evidence="7">The sequence shown here is derived from an EMBL/GenBank/DDBJ whole genome shotgun (WGS) entry which is preliminary data.</text>
</comment>
<dbReference type="GO" id="GO:0016831">
    <property type="term" value="F:carboxy-lyase activity"/>
    <property type="evidence" value="ECO:0007669"/>
    <property type="project" value="UniProtKB-KW"/>
</dbReference>
<dbReference type="InterPro" id="IPR015424">
    <property type="entry name" value="PyrdxlP-dep_Trfase"/>
</dbReference>
<keyword evidence="4" id="KW-0456">Lyase</keyword>
<dbReference type="Gene3D" id="3.40.640.10">
    <property type="entry name" value="Type I PLP-dependent aspartate aminotransferase-like (Major domain)"/>
    <property type="match status" value="1"/>
</dbReference>
<feature type="modified residue" description="N6-(pyridoxal phosphate)lysine" evidence="5">
    <location>
        <position position="393"/>
    </location>
</feature>
<dbReference type="OrthoDB" id="9761189at2"/>
<dbReference type="Pfam" id="PF01276">
    <property type="entry name" value="OKR_DC_1"/>
    <property type="match status" value="1"/>
</dbReference>
<dbReference type="InterPro" id="IPR015421">
    <property type="entry name" value="PyrdxlP-dep_Trfase_major"/>
</dbReference>
<dbReference type="SUPFAM" id="SSF53383">
    <property type="entry name" value="PLP-dependent transferases"/>
    <property type="match status" value="1"/>
</dbReference>
<accession>A0A2U1STF6</accession>
<keyword evidence="8" id="KW-1185">Reference proteome</keyword>
<evidence type="ECO:0000256" key="2">
    <source>
        <dbReference type="ARBA" id="ARBA00022793"/>
    </source>
</evidence>
<dbReference type="EMBL" id="PUIV01000005">
    <property type="protein sequence ID" value="PWB94896.1"/>
    <property type="molecule type" value="Genomic_DNA"/>
</dbReference>
<evidence type="ECO:0000259" key="6">
    <source>
        <dbReference type="PROSITE" id="PS00703"/>
    </source>
</evidence>
<dbReference type="AlphaFoldDB" id="A0A2U1STF6"/>
<dbReference type="InterPro" id="IPR000310">
    <property type="entry name" value="Orn/Lys/Arg_deCO2ase_major_dom"/>
</dbReference>
<dbReference type="InterPro" id="IPR005308">
    <property type="entry name" value="OKR_de-COase_N"/>
</dbReference>
<dbReference type="InterPro" id="IPR036633">
    <property type="entry name" value="Prn/Lys/Arg_de-COase_C_sf"/>
</dbReference>
<dbReference type="InterPro" id="IPR015422">
    <property type="entry name" value="PyrdxlP-dep_Trfase_small"/>
</dbReference>
<feature type="domain" description="Orn/Lys/Arg decarboxylases family 1 pyridoxal-P attachment site" evidence="6">
    <location>
        <begin position="388"/>
        <end position="402"/>
    </location>
</feature>
<proteinExistence type="inferred from homology"/>
<gene>
    <name evidence="7" type="ORF">C5689_05475</name>
</gene>
<dbReference type="PROSITE" id="PS00703">
    <property type="entry name" value="OKR_DC_1"/>
    <property type="match status" value="1"/>
</dbReference>
<evidence type="ECO:0000313" key="8">
    <source>
        <dbReference type="Proteomes" id="UP000245137"/>
    </source>
</evidence>
<dbReference type="Gene3D" id="3.40.50.2300">
    <property type="match status" value="1"/>
</dbReference>
<dbReference type="Gene3D" id="3.90.100.10">
    <property type="entry name" value="Orn/Lys/Arg decarboxylase, C-terminal domain"/>
    <property type="match status" value="1"/>
</dbReference>
<dbReference type="SUPFAM" id="SSF55904">
    <property type="entry name" value="Ornithine decarboxylase C-terminal domain"/>
    <property type="match status" value="1"/>
</dbReference>
<organism evidence="7 8">
    <name type="scientific">Methylosinus sporium</name>
    <dbReference type="NCBI Taxonomy" id="428"/>
    <lineage>
        <taxon>Bacteria</taxon>
        <taxon>Pseudomonadati</taxon>
        <taxon>Pseudomonadota</taxon>
        <taxon>Alphaproteobacteria</taxon>
        <taxon>Hyphomicrobiales</taxon>
        <taxon>Methylocystaceae</taxon>
        <taxon>Methylosinus</taxon>
    </lineage>
</organism>
<dbReference type="GO" id="GO:0005829">
    <property type="term" value="C:cytosol"/>
    <property type="evidence" value="ECO:0007669"/>
    <property type="project" value="TreeGrafter"/>
</dbReference>
<dbReference type="Pfam" id="PF03711">
    <property type="entry name" value="OKR_DC_1_C"/>
    <property type="match status" value="1"/>
</dbReference>
<dbReference type="PANTHER" id="PTHR45229:SF3">
    <property type="entry name" value="BIODEGRADATIVE ARGININE DECARBOXYLASE"/>
    <property type="match status" value="1"/>
</dbReference>
<evidence type="ECO:0000256" key="3">
    <source>
        <dbReference type="ARBA" id="ARBA00022898"/>
    </source>
</evidence>
<evidence type="ECO:0000313" key="7">
    <source>
        <dbReference type="EMBL" id="PWB94896.1"/>
    </source>
</evidence>
<dbReference type="GO" id="GO:0030170">
    <property type="term" value="F:pyridoxal phosphate binding"/>
    <property type="evidence" value="ECO:0007669"/>
    <property type="project" value="TreeGrafter"/>
</dbReference>
<dbReference type="RefSeq" id="WP_108916265.1">
    <property type="nucleotide sequence ID" value="NZ_BGJY01000005.1"/>
</dbReference>
<evidence type="ECO:0000256" key="1">
    <source>
        <dbReference type="ARBA" id="ARBA00010671"/>
    </source>
</evidence>
<dbReference type="PANTHER" id="PTHR45229">
    <property type="entry name" value="CONSTITUTIVE ORNITHINE DECARBOXYLASE"/>
    <property type="match status" value="1"/>
</dbReference>
<sequence>MDFSRRFTFLFSAPNFEADDLEGLRVNQIIAAIESMGFQVVRARRVEDAEIVVQTDAAIGCLVVDWGKKGLEGKTASLIDLMRKRGLEMPIVLLIRRKRFEDIPVEVLDFIDGYVFLAEETPEFIAKNLVSRLKQYAETLKTPFFGALVDYAEEGNQLWTCPGHNGGIFYSRSPIGRIFMEHLGEAVFRDDLDNSVVELGDLLTHEGPALAAQKAAAEIFGAEKTYFVLNGTSSSNKVVLTNLVAEGDLVLFDRNNHKAAHHGALLLGGGVPIFLPTTRNAHGLIGPIEHEAFDEEKLRERIRANPLVKDKDAWRKERPFRAAVIEQCTYDGTIHNAEWIVGKIGHLCDYILFDEAWAGFMKFHPLYERRYAMGLKNLTEASPGIVATQSTHKQLASFSQASQIHVRDRHIKGQRRRVEHRRFNEGFMQHASTSPFYPLFASLDVGAQMMKGRSGELLWDDTIRLGIELRKKLRAVRREFEAKEQDPARRWFFDPFAPDWVSIPDAARESGAHRVPWESVSTDQLARNPEFWALAPDARWHGFSNMAAGFAITDPAKLTLLTPGFDRETGAYADHGIPAPIVAQYLRENRIVPEKNDLNSLLFLLTPGVESSKAGTLVSSLVAFKRLHDDNALLQDVIPEFVARRAARYRGVRLRDLCADMHRFFKEANASALQQAQFRQEHLPEMAMTPREAYLRLVRNDVDFLPIDEIEGRIATTLFVIYPPGIATIVPGERLGAQARPMLEYLRMFERSANLFPGFDYEIQGLYKQWNGEAKMRLYTYVVQE</sequence>
<dbReference type="InterPro" id="IPR011193">
    <property type="entry name" value="Orn/lys/arg_de-COase"/>
</dbReference>
<dbReference type="FunFam" id="3.40.640.10:FF:000008">
    <property type="entry name" value="Lysine decarboxylase, inducible"/>
    <property type="match status" value="1"/>
</dbReference>
<dbReference type="Proteomes" id="UP000245137">
    <property type="component" value="Unassembled WGS sequence"/>
</dbReference>
<comment type="similarity">
    <text evidence="1">Belongs to the Orn/Lys/Arg decarboxylase class-I family.</text>
</comment>
<reference evidence="7 8" key="1">
    <citation type="journal article" date="2018" name="Appl. Microbiol. Biotechnol.">
        <title>Co-cultivation of the strictly anaerobic methanogen Methanosarcina barkeri with aerobic methanotrophs in an oxygen-limited membrane bioreactor.</title>
        <authorList>
            <person name="In 't Zandt M.H."/>
            <person name="van den Bosch T.J.M."/>
            <person name="Rijkers R."/>
            <person name="van Kessel M.A.H.J."/>
            <person name="Jetten M.S.M."/>
            <person name="Welte C.U."/>
        </authorList>
    </citation>
    <scope>NUCLEOTIDE SEQUENCE [LARGE SCALE GENOMIC DNA]</scope>
    <source>
        <strain evidence="7 8">DSM 17706</strain>
    </source>
</reference>
<dbReference type="Gene3D" id="3.90.1150.10">
    <property type="entry name" value="Aspartate Aminotransferase, domain 1"/>
    <property type="match status" value="1"/>
</dbReference>
<dbReference type="InterPro" id="IPR008286">
    <property type="entry name" value="Prn/Lys/Arg_de-COase_C"/>
</dbReference>
<keyword evidence="2" id="KW-0210">Decarboxylase</keyword>
<dbReference type="PIRSF" id="PIRSF009393">
    <property type="entry name" value="Orn_decarb"/>
    <property type="match status" value="1"/>
</dbReference>
<protein>
    <submittedName>
        <fullName evidence="7">Amino acid decarboxylase</fullName>
    </submittedName>
</protein>
<dbReference type="GO" id="GO:0006520">
    <property type="term" value="P:amino acid metabolic process"/>
    <property type="evidence" value="ECO:0007669"/>
    <property type="project" value="InterPro"/>
</dbReference>
<keyword evidence="3 5" id="KW-0663">Pyridoxal phosphate</keyword>
<name>A0A2U1STF6_METSR</name>
<evidence type="ECO:0000256" key="4">
    <source>
        <dbReference type="ARBA" id="ARBA00023239"/>
    </source>
</evidence>
<dbReference type="Pfam" id="PF03709">
    <property type="entry name" value="OKR_DC_1_N"/>
    <property type="match status" value="1"/>
</dbReference>